<dbReference type="SUPFAM" id="SSF47413">
    <property type="entry name" value="lambda repressor-like DNA-binding domains"/>
    <property type="match status" value="1"/>
</dbReference>
<evidence type="ECO:0000313" key="2">
    <source>
        <dbReference type="EMBL" id="SAI67411.1"/>
    </source>
</evidence>
<sequence>MEYHFSDLLNHQSIRPPRSNCCVKSNFSDRLKEARLLRGYTQQALARASGLSQSAIASYESGDRGSSRSVRSLAQALDIEIEWLETGNGPMERAVLVYEPGGRGTDRHSLREPQPVVWPFSVDPRRFGALHPEQLQFLDQLLETYLDTCQRGAKPPRSPKRRA</sequence>
<dbReference type="Pfam" id="PF01381">
    <property type="entry name" value="HTH_3"/>
    <property type="match status" value="1"/>
</dbReference>
<organism evidence="2 3">
    <name type="scientific">Bordetella ansorpii</name>
    <dbReference type="NCBI Taxonomy" id="288768"/>
    <lineage>
        <taxon>Bacteria</taxon>
        <taxon>Pseudomonadati</taxon>
        <taxon>Pseudomonadota</taxon>
        <taxon>Betaproteobacteria</taxon>
        <taxon>Burkholderiales</taxon>
        <taxon>Alcaligenaceae</taxon>
        <taxon>Bordetella</taxon>
    </lineage>
</organism>
<dbReference type="EMBL" id="FKIF01000002">
    <property type="protein sequence ID" value="SAI67411.1"/>
    <property type="molecule type" value="Genomic_DNA"/>
</dbReference>
<dbReference type="AlphaFoldDB" id="A0A157SAW3"/>
<dbReference type="InterPro" id="IPR010982">
    <property type="entry name" value="Lambda_DNA-bd_dom_sf"/>
</dbReference>
<evidence type="ECO:0000259" key="1">
    <source>
        <dbReference type="PROSITE" id="PS50943"/>
    </source>
</evidence>
<dbReference type="SMART" id="SM00530">
    <property type="entry name" value="HTH_XRE"/>
    <property type="match status" value="1"/>
</dbReference>
<gene>
    <name evidence="2" type="ORF">SAMEA3906486_01497</name>
</gene>
<dbReference type="Gene3D" id="1.10.260.40">
    <property type="entry name" value="lambda repressor-like DNA-binding domains"/>
    <property type="match status" value="1"/>
</dbReference>
<reference evidence="2 3" key="1">
    <citation type="submission" date="2016-04" db="EMBL/GenBank/DDBJ databases">
        <authorList>
            <consortium name="Pathogen Informatics"/>
        </authorList>
    </citation>
    <scope>NUCLEOTIDE SEQUENCE [LARGE SCALE GENOMIC DNA]</scope>
    <source>
        <strain evidence="2 3">H050680373</strain>
    </source>
</reference>
<dbReference type="OrthoDB" id="9034362at2"/>
<dbReference type="PROSITE" id="PS50943">
    <property type="entry name" value="HTH_CROC1"/>
    <property type="match status" value="1"/>
</dbReference>
<evidence type="ECO:0000313" key="3">
    <source>
        <dbReference type="Proteomes" id="UP000076848"/>
    </source>
</evidence>
<proteinExistence type="predicted"/>
<dbReference type="InterPro" id="IPR001387">
    <property type="entry name" value="Cro/C1-type_HTH"/>
</dbReference>
<dbReference type="Proteomes" id="UP000076848">
    <property type="component" value="Unassembled WGS sequence"/>
</dbReference>
<dbReference type="GO" id="GO:0003677">
    <property type="term" value="F:DNA binding"/>
    <property type="evidence" value="ECO:0007669"/>
    <property type="project" value="InterPro"/>
</dbReference>
<feature type="domain" description="HTH cro/C1-type" evidence="1">
    <location>
        <begin position="31"/>
        <end position="84"/>
    </location>
</feature>
<protein>
    <submittedName>
        <fullName evidence="2">Transcriptional regulator</fullName>
    </submittedName>
</protein>
<keyword evidence="3" id="KW-1185">Reference proteome</keyword>
<dbReference type="STRING" id="288768.SAMEA3906486_01497"/>
<accession>A0A157SAW3</accession>
<name>A0A157SAW3_9BORD</name>
<dbReference type="CDD" id="cd00093">
    <property type="entry name" value="HTH_XRE"/>
    <property type="match status" value="1"/>
</dbReference>